<sequence length="566" mass="62896">MALRLSRRNGQKMSKGCGALFGLGWTAFSSIFVVAGIWVFWTSVQSRTWEKVPCELVKFEIIDEPNTDPPFRPDLLFRYEYEGTPYQSDRLTSADDDRESDYETLVELRQELYGKELDLTCRVNPGDLSQAVLQDSAGDAWFGLVFAGFGGCFMLVGIGLTFTAFGEEKAAKAKTTPATLKSPMAGVLGCGFFGAFAAAGLGILFGVVVPKAFEYFDMRGWVETPAEVVWSRVRSHDSDDGTTYSVDIFYRYEFEGIEYRSNRQSVVGGSSSGRKSKAEVVRNHPAGTAILCYVDPDEPWKAVRERKLGWWALFALFPLPFAAIGLGGLWFAFVKKKNPKGDREPVTTRASRSTSGKSSESGIRLSGGGSTVGKRLLHVVGAIFLAGFWNGITGVFVWQMWQGWSRGEAPWFLTIFLTPFVLIGLGLIIHIFYRIFAIFSPMYRVEFSERHLSPGGHASISWRRAGGGGTPRRLALWLVGREEATYRRGTSTSTATSVFHEEALFETETKMMMPAGRVTVDLPADAVPSFRGTHNKVRWFVILTADVPMRPDVKDEYEIDVKGGRR</sequence>
<feature type="transmembrane region" description="Helical" evidence="2">
    <location>
        <begin position="411"/>
        <end position="433"/>
    </location>
</feature>
<evidence type="ECO:0000256" key="2">
    <source>
        <dbReference type="SAM" id="Phobius"/>
    </source>
</evidence>
<keyword evidence="2" id="KW-0472">Membrane</keyword>
<keyword evidence="5" id="KW-1185">Reference proteome</keyword>
<feature type="region of interest" description="Disordered" evidence="1">
    <location>
        <begin position="339"/>
        <end position="368"/>
    </location>
</feature>
<feature type="transmembrane region" description="Helical" evidence="2">
    <location>
        <begin position="308"/>
        <end position="333"/>
    </location>
</feature>
<feature type="transmembrane region" description="Helical" evidence="2">
    <location>
        <begin position="186"/>
        <end position="209"/>
    </location>
</feature>
<evidence type="ECO:0000256" key="1">
    <source>
        <dbReference type="SAM" id="MobiDB-lite"/>
    </source>
</evidence>
<feature type="transmembrane region" description="Helical" evidence="2">
    <location>
        <begin position="376"/>
        <end position="399"/>
    </location>
</feature>
<evidence type="ECO:0000313" key="5">
    <source>
        <dbReference type="Proteomes" id="UP001374893"/>
    </source>
</evidence>
<keyword evidence="2" id="KW-0812">Transmembrane</keyword>
<dbReference type="EMBL" id="AP024702">
    <property type="protein sequence ID" value="BCX48272.1"/>
    <property type="molecule type" value="Genomic_DNA"/>
</dbReference>
<feature type="compositionally biased region" description="Low complexity" evidence="1">
    <location>
        <begin position="347"/>
        <end position="364"/>
    </location>
</feature>
<organism evidence="4 5">
    <name type="scientific">Haloferula helveola</name>
    <dbReference type="NCBI Taxonomy" id="490095"/>
    <lineage>
        <taxon>Bacteria</taxon>
        <taxon>Pseudomonadati</taxon>
        <taxon>Verrucomicrobiota</taxon>
        <taxon>Verrucomicrobiia</taxon>
        <taxon>Verrucomicrobiales</taxon>
        <taxon>Verrucomicrobiaceae</taxon>
        <taxon>Haloferula</taxon>
    </lineage>
</organism>
<feature type="transmembrane region" description="Helical" evidence="2">
    <location>
        <begin position="20"/>
        <end position="41"/>
    </location>
</feature>
<reference evidence="4 5" key="1">
    <citation type="submission" date="2021-06" db="EMBL/GenBank/DDBJ databases">
        <title>Complete genome of Haloferula helveola possessing various polysaccharide degrading enzymes.</title>
        <authorList>
            <person name="Takami H."/>
            <person name="Huang C."/>
            <person name="Hamasaki K."/>
        </authorList>
    </citation>
    <scope>NUCLEOTIDE SEQUENCE [LARGE SCALE GENOMIC DNA]</scope>
    <source>
        <strain evidence="4 5">CN-1</strain>
    </source>
</reference>
<dbReference type="Proteomes" id="UP001374893">
    <property type="component" value="Chromosome"/>
</dbReference>
<accession>A0ABN6H5Q0</accession>
<evidence type="ECO:0000313" key="4">
    <source>
        <dbReference type="EMBL" id="BCX48272.1"/>
    </source>
</evidence>
<dbReference type="Pfam" id="PF12158">
    <property type="entry name" value="DUF3592"/>
    <property type="match status" value="1"/>
</dbReference>
<gene>
    <name evidence="4" type="ORF">HAHE_21800</name>
</gene>
<evidence type="ECO:0000259" key="3">
    <source>
        <dbReference type="Pfam" id="PF12158"/>
    </source>
</evidence>
<name>A0ABN6H5Q0_9BACT</name>
<feature type="transmembrane region" description="Helical" evidence="2">
    <location>
        <begin position="140"/>
        <end position="165"/>
    </location>
</feature>
<dbReference type="RefSeq" id="WP_338684372.1">
    <property type="nucleotide sequence ID" value="NZ_AP024702.1"/>
</dbReference>
<keyword evidence="2" id="KW-1133">Transmembrane helix</keyword>
<proteinExistence type="predicted"/>
<protein>
    <submittedName>
        <fullName evidence="4">DUF3592 domain-containing protein</fullName>
    </submittedName>
</protein>
<dbReference type="InterPro" id="IPR021994">
    <property type="entry name" value="DUF3592"/>
</dbReference>
<feature type="domain" description="DUF3592" evidence="3">
    <location>
        <begin position="224"/>
        <end position="306"/>
    </location>
</feature>